<evidence type="ECO:0000313" key="2">
    <source>
        <dbReference type="Proteomes" id="UP001605036"/>
    </source>
</evidence>
<keyword evidence="2" id="KW-1185">Reference proteome</keyword>
<sequence length="130" mass="14854">MCEVAPESRIQERRELGSAVSGNMPSFITRIGFFILCKFMQDRPHLLQKFGYVRSVCHLQVQKFLPQDQLPRQCLSCVQLLQGGPGLMYFSSMENVWDNGMSQLPIPLRQQHSFRRMVTPTFGGMQAMVG</sequence>
<gene>
    <name evidence="1" type="ORF">R1flu_024767</name>
</gene>
<reference evidence="1 2" key="1">
    <citation type="submission" date="2024-09" db="EMBL/GenBank/DDBJ databases">
        <title>Chromosome-scale assembly of Riccia fluitans.</title>
        <authorList>
            <person name="Paukszto L."/>
            <person name="Sawicki J."/>
            <person name="Karawczyk K."/>
            <person name="Piernik-Szablinska J."/>
            <person name="Szczecinska M."/>
            <person name="Mazdziarz M."/>
        </authorList>
    </citation>
    <scope>NUCLEOTIDE SEQUENCE [LARGE SCALE GENOMIC DNA]</scope>
    <source>
        <strain evidence="1">Rf_01</strain>
        <tissue evidence="1">Aerial parts of the thallus</tissue>
    </source>
</reference>
<dbReference type="Proteomes" id="UP001605036">
    <property type="component" value="Unassembled WGS sequence"/>
</dbReference>
<dbReference type="AlphaFoldDB" id="A0ABD1XW98"/>
<accession>A0ABD1XW98</accession>
<organism evidence="1 2">
    <name type="scientific">Riccia fluitans</name>
    <dbReference type="NCBI Taxonomy" id="41844"/>
    <lineage>
        <taxon>Eukaryota</taxon>
        <taxon>Viridiplantae</taxon>
        <taxon>Streptophyta</taxon>
        <taxon>Embryophyta</taxon>
        <taxon>Marchantiophyta</taxon>
        <taxon>Marchantiopsida</taxon>
        <taxon>Marchantiidae</taxon>
        <taxon>Marchantiales</taxon>
        <taxon>Ricciaceae</taxon>
        <taxon>Riccia</taxon>
    </lineage>
</organism>
<protein>
    <submittedName>
        <fullName evidence="1">Uncharacterized protein</fullName>
    </submittedName>
</protein>
<evidence type="ECO:0000313" key="1">
    <source>
        <dbReference type="EMBL" id="KAL2613075.1"/>
    </source>
</evidence>
<comment type="caution">
    <text evidence="1">The sequence shown here is derived from an EMBL/GenBank/DDBJ whole genome shotgun (WGS) entry which is preliminary data.</text>
</comment>
<name>A0ABD1XW98_9MARC</name>
<proteinExistence type="predicted"/>
<dbReference type="EMBL" id="JBHFFA010000007">
    <property type="protein sequence ID" value="KAL2613075.1"/>
    <property type="molecule type" value="Genomic_DNA"/>
</dbReference>